<dbReference type="EMBL" id="WHZZ01000002">
    <property type="protein sequence ID" value="MQL47936.1"/>
    <property type="molecule type" value="Genomic_DNA"/>
</dbReference>
<evidence type="ECO:0000313" key="2">
    <source>
        <dbReference type="Proteomes" id="UP000481739"/>
    </source>
</evidence>
<sequence length="337" mass="37184">MNKIFTWIPDENQTYDKENGTQIIESSPPYHFDKFNNTHFTMDAGNHKLTLEVNNINNHIINHNISWPNNLNTGPVAINIFSGKLVIDCISAIKGIQSLPSFSFGSNQNEKQKSTIIFKNSAAFHILGPGDVVIGHVKSLPAINMSESSEFVIIQNLNHTISLSCSLDMADSSNLTFVSKTVFIPYANITLKDNTQMHIFTQALSTKNPLIGVYLPNQAGIPFNLGAGAPELKIMSADGNNYPLKLNNTEYPQGLFNFMTQKGENTGKVVIDVAPQDANVYGLNTILRQNLIARDGEVLNAGDQMKYFDFSYGKDARNGNQVGTITISLRNLNLQLS</sequence>
<evidence type="ECO:0000313" key="1">
    <source>
        <dbReference type="EMBL" id="MQL47936.1"/>
    </source>
</evidence>
<organism evidence="1 2">
    <name type="scientific">Photorhabdus khanii</name>
    <dbReference type="NCBI Taxonomy" id="1004150"/>
    <lineage>
        <taxon>Bacteria</taxon>
        <taxon>Pseudomonadati</taxon>
        <taxon>Pseudomonadota</taxon>
        <taxon>Gammaproteobacteria</taxon>
        <taxon>Enterobacterales</taxon>
        <taxon>Morganellaceae</taxon>
        <taxon>Photorhabdus</taxon>
    </lineage>
</organism>
<gene>
    <name evidence="1" type="ORF">GEA64_08045</name>
</gene>
<name>A0A7C9GIN6_9GAMM</name>
<dbReference type="AlphaFoldDB" id="A0A7C9GIN6"/>
<protein>
    <submittedName>
        <fullName evidence="1">Uncharacterized protein</fullName>
    </submittedName>
</protein>
<dbReference type="Proteomes" id="UP000481739">
    <property type="component" value="Unassembled WGS sequence"/>
</dbReference>
<reference evidence="1 2" key="1">
    <citation type="journal article" date="2019" name="Nature">
        <title>A new antibiotic selectively kills Gram-negative pathogens.</title>
        <authorList>
            <person name="Imai Y."/>
            <person name="Meyer K.J."/>
            <person name="Iinishi A."/>
            <person name="Favre-Godal Q."/>
            <person name="Green R."/>
            <person name="Manuse S."/>
            <person name="Caboni M."/>
            <person name="Mori M."/>
            <person name="Niles S."/>
            <person name="Ghiglieri M."/>
            <person name="Honrao C."/>
            <person name="Ma X."/>
            <person name="Guo J.J."/>
            <person name="Makriyannis A."/>
            <person name="Linares-Otoya L."/>
            <person name="Boehringer N."/>
            <person name="Wuisan Z.G."/>
            <person name="Kaur H."/>
            <person name="Wu R."/>
            <person name="Mateus A."/>
            <person name="Typas A."/>
            <person name="Savitski M.M."/>
            <person name="Espinoza J.L."/>
            <person name="O'Rourke A."/>
            <person name="Nelson K.E."/>
            <person name="Hiller S."/>
            <person name="Noinaj N."/>
            <person name="Schaeberle T.F."/>
            <person name="D'Onofrio A."/>
            <person name="Lewis K."/>
        </authorList>
    </citation>
    <scope>NUCLEOTIDE SEQUENCE [LARGE SCALE GENOMIC DNA]</scope>
    <source>
        <strain evidence="1 2">HGB 1456</strain>
    </source>
</reference>
<dbReference type="RefSeq" id="WP_152962490.1">
    <property type="nucleotide sequence ID" value="NZ_CAWOZU010000017.1"/>
</dbReference>
<proteinExistence type="predicted"/>
<accession>A0A7C9GIN6</accession>
<comment type="caution">
    <text evidence="1">The sequence shown here is derived from an EMBL/GenBank/DDBJ whole genome shotgun (WGS) entry which is preliminary data.</text>
</comment>